<dbReference type="Proteomes" id="UP000789525">
    <property type="component" value="Unassembled WGS sequence"/>
</dbReference>
<evidence type="ECO:0000313" key="1">
    <source>
        <dbReference type="EMBL" id="CAG8451213.1"/>
    </source>
</evidence>
<accession>A0ACA9K465</accession>
<dbReference type="EMBL" id="CAJVPT010000818">
    <property type="protein sequence ID" value="CAG8451213.1"/>
    <property type="molecule type" value="Genomic_DNA"/>
</dbReference>
<comment type="caution">
    <text evidence="1">The sequence shown here is derived from an EMBL/GenBank/DDBJ whole genome shotgun (WGS) entry which is preliminary data.</text>
</comment>
<reference evidence="1" key="1">
    <citation type="submission" date="2021-06" db="EMBL/GenBank/DDBJ databases">
        <authorList>
            <person name="Kallberg Y."/>
            <person name="Tangrot J."/>
            <person name="Rosling A."/>
        </authorList>
    </citation>
    <scope>NUCLEOTIDE SEQUENCE</scope>
    <source>
        <strain evidence="1">CL356</strain>
    </source>
</reference>
<sequence>MPQKSLMGMDLDDAEHHPEDFDQYVALLDFLSDPIACPSNRLMQDNISLEIFVNICYHLPPQDLLTLACVCKNFNNMLNGNLFPICSEIWKSSRERFTIFKDMDPPRGMSQQQFVRLLNFERGCEFCKNKSNIQIYWPANVRACKPCILEKAKTHQELEEEFFIDRRVLNILSHLIPCPDDNGRSHYYYWLPQALAAQSEFDKNSGIAREKKPELQRLTDDSIKRYRWITQCWTEQLIEQKSIVKRTIQNMGLSDPSFPNDPIIEQIFEDINVNPFVKLDFKAYAESLRSLKANGSLDSQRIIIKREERDDTDAVAQPKVSNRSSSQKRHAESLKYKSSSTEDTTAPNSHTSEVYIKTETEPVDLLSGSRSNKFPPRLSVSSSAHASSSKHPSAHASGSKHSSAHASSSKHSSAHASSSKHSSAHTAIGKKNRPSSFPLDKGRNEIPTAPAKHFNKNRFSFNEASPSFMGGVSKSESLFSPVEYGKKSGLLSLSAFPVSGRRKGITFPIIDESKKTNSKMRTPSFKYFEYATPTVNSETALYSRSEMRKQPTAINMSAAAVRPRMNVNSQQPPAYRPNIPAPPQGFSNALYETLLRRDEIIKGLKLVATTDNPLSLSGQKSSVPFTINIRDHLFQFLSLCKVFINPPMFNGRNSGYDREFLYDIILKLQQEAAILKTTCKAHPPPHILDLQEDGRQSKKSKSTKLTSTNSPTQSSPSLLCQIPPELFLQICKNLSPADLLSLTRVCKLFYNDLCHNNSGAIQQIWRESRLKFLPYRKLPPPDGMNERQYMVFLLDKVCQFCGERKNSKILWDSQVRSCKDCFRTRYINCNNMAVNGEIPWIVLDCVPSESWKTWDTIVDAAGPFRWVEQVRKKYEEYKKVPEEERASWVEDQRKRIRKISNEYIKRIGEDVDSRQHTKTVRAKDINEKISQLLNEKDEDGNPMYEKEILLNCVSLKKAYRWTNTFTERAWKILRTKLIKEYHGGLEKRGEIKEIVKTMVSGVKTESSRRKAFESEEDDGSGIIILNDEV</sequence>
<name>A0ACA9K465_9GLOM</name>
<evidence type="ECO:0000313" key="2">
    <source>
        <dbReference type="Proteomes" id="UP000789525"/>
    </source>
</evidence>
<protein>
    <submittedName>
        <fullName evidence="1">5814_t:CDS:1</fullName>
    </submittedName>
</protein>
<organism evidence="1 2">
    <name type="scientific">Acaulospora colombiana</name>
    <dbReference type="NCBI Taxonomy" id="27376"/>
    <lineage>
        <taxon>Eukaryota</taxon>
        <taxon>Fungi</taxon>
        <taxon>Fungi incertae sedis</taxon>
        <taxon>Mucoromycota</taxon>
        <taxon>Glomeromycotina</taxon>
        <taxon>Glomeromycetes</taxon>
        <taxon>Diversisporales</taxon>
        <taxon>Acaulosporaceae</taxon>
        <taxon>Acaulospora</taxon>
    </lineage>
</organism>
<gene>
    <name evidence="1" type="ORF">ACOLOM_LOCUS763</name>
</gene>
<keyword evidence="2" id="KW-1185">Reference proteome</keyword>
<proteinExistence type="predicted"/>